<name>A0A0F9Q5K1_9ZZZZ</name>
<organism evidence="1">
    <name type="scientific">marine sediment metagenome</name>
    <dbReference type="NCBI Taxonomy" id="412755"/>
    <lineage>
        <taxon>unclassified sequences</taxon>
        <taxon>metagenomes</taxon>
        <taxon>ecological metagenomes</taxon>
    </lineage>
</organism>
<dbReference type="AlphaFoldDB" id="A0A0F9Q5K1"/>
<accession>A0A0F9Q5K1</accession>
<evidence type="ECO:0000313" key="1">
    <source>
        <dbReference type="EMBL" id="KKN08511.1"/>
    </source>
</evidence>
<sequence length="306" mass="36230">MIQSLYLFQSNTKELIYNKNFQSDEKLEMFSSFFSALQTFVSELTESSSESLNTIELGEYFVLITRIPEISSDLVIITGKADIKEVKKIIPKIQDIIQTHEELFNNWDHTPEKLEMFDLKIIQLVLSERQLSGESSLTADQSVILKSIWDQKGSLSEQIRGDLSKKREDLNFRYLTEENFLKKYEMSKKLIEISEKLRDDEKFIEYQTESKSLKDEIKDRKLRLKYYLNKVIESLEFSKYAETYSYLYSFCLKLNNFAESHIVEKYKTYAKTLLNRKKIPREEFKQVINDISKIEEEIGEYFSLDV</sequence>
<proteinExistence type="predicted"/>
<gene>
    <name evidence="1" type="ORF">LCGC14_1056010</name>
</gene>
<protein>
    <submittedName>
        <fullName evidence="1">Uncharacterized protein</fullName>
    </submittedName>
</protein>
<reference evidence="1" key="1">
    <citation type="journal article" date="2015" name="Nature">
        <title>Complex archaea that bridge the gap between prokaryotes and eukaryotes.</title>
        <authorList>
            <person name="Spang A."/>
            <person name="Saw J.H."/>
            <person name="Jorgensen S.L."/>
            <person name="Zaremba-Niedzwiedzka K."/>
            <person name="Martijn J."/>
            <person name="Lind A.E."/>
            <person name="van Eijk R."/>
            <person name="Schleper C."/>
            <person name="Guy L."/>
            <person name="Ettema T.J."/>
        </authorList>
    </citation>
    <scope>NUCLEOTIDE SEQUENCE</scope>
</reference>
<comment type="caution">
    <text evidence="1">The sequence shown here is derived from an EMBL/GenBank/DDBJ whole genome shotgun (WGS) entry which is preliminary data.</text>
</comment>
<dbReference type="EMBL" id="LAZR01004449">
    <property type="protein sequence ID" value="KKN08511.1"/>
    <property type="molecule type" value="Genomic_DNA"/>
</dbReference>